<keyword evidence="2" id="KW-1133">Transmembrane helix</keyword>
<feature type="compositionally biased region" description="Basic and acidic residues" evidence="1">
    <location>
        <begin position="328"/>
        <end position="339"/>
    </location>
</feature>
<feature type="transmembrane region" description="Helical" evidence="2">
    <location>
        <begin position="98"/>
        <end position="115"/>
    </location>
</feature>
<evidence type="ECO:0000313" key="5">
    <source>
        <dbReference type="Proteomes" id="UP000199652"/>
    </source>
</evidence>
<dbReference type="InterPro" id="IPR013099">
    <property type="entry name" value="K_chnl_dom"/>
</dbReference>
<keyword evidence="2" id="KW-0812">Transmembrane</keyword>
<feature type="transmembrane region" description="Helical" evidence="2">
    <location>
        <begin position="274"/>
        <end position="296"/>
    </location>
</feature>
<dbReference type="Pfam" id="PF07885">
    <property type="entry name" value="Ion_trans_2"/>
    <property type="match status" value="1"/>
</dbReference>
<evidence type="ECO:0000256" key="1">
    <source>
        <dbReference type="SAM" id="MobiDB-lite"/>
    </source>
</evidence>
<keyword evidence="5" id="KW-1185">Reference proteome</keyword>
<sequence>MEKEALALMSGDTVIFFYDLFVLCLFLFELFLYVNRKKLLQEFKENRKTGKPIPPLKRVLWKLVIYYDRHGVLTVNAILLIILLGTSLSSGAVGSGELLALACFTVSFMGIMYFTKRLFVGLDHFKDGLVGRCVDVVFYLILGHCFVSFSSFIEHPSLPLTLGGLLAALALCFLVMVRAIINPMVLVRPSRFKKKKKDALGILKGMGVLMVCVLTILYLMVFSCWSNNPEYYISTSGQPIDALDLIYYLFVAFSTIGFGDIVPVRADGLFYSRLVAITIAIASIFTTACFVGSVVAGASNSASDDMDEASVQEAEETENSLEEDEADTEIKEETCQSRK</sequence>
<feature type="region of interest" description="Disordered" evidence="1">
    <location>
        <begin position="300"/>
        <end position="339"/>
    </location>
</feature>
<gene>
    <name evidence="4" type="ORF">SAMN04488579_102282</name>
</gene>
<feature type="transmembrane region" description="Helical" evidence="2">
    <location>
        <begin position="15"/>
        <end position="34"/>
    </location>
</feature>
<dbReference type="Proteomes" id="UP000199652">
    <property type="component" value="Unassembled WGS sequence"/>
</dbReference>
<reference evidence="5" key="1">
    <citation type="submission" date="2016-10" db="EMBL/GenBank/DDBJ databases">
        <authorList>
            <person name="Varghese N."/>
            <person name="Submissions S."/>
        </authorList>
    </citation>
    <scope>NUCLEOTIDE SEQUENCE [LARGE SCALE GENOMIC DNA]</scope>
    <source>
        <strain evidence="5">VPI 5359</strain>
    </source>
</reference>
<evidence type="ECO:0000256" key="2">
    <source>
        <dbReference type="SAM" id="Phobius"/>
    </source>
</evidence>
<evidence type="ECO:0000313" key="4">
    <source>
        <dbReference type="EMBL" id="SDX47504.1"/>
    </source>
</evidence>
<feature type="transmembrane region" description="Helical" evidence="2">
    <location>
        <begin position="136"/>
        <end position="153"/>
    </location>
</feature>
<protein>
    <submittedName>
        <fullName evidence="4">Ion channel</fullName>
    </submittedName>
</protein>
<feature type="transmembrane region" description="Helical" evidence="2">
    <location>
        <begin position="202"/>
        <end position="225"/>
    </location>
</feature>
<organism evidence="4 5">
    <name type="scientific">Eubacterium barkeri</name>
    <name type="common">Clostridium barkeri</name>
    <dbReference type="NCBI Taxonomy" id="1528"/>
    <lineage>
        <taxon>Bacteria</taxon>
        <taxon>Bacillati</taxon>
        <taxon>Bacillota</taxon>
        <taxon>Clostridia</taxon>
        <taxon>Eubacteriales</taxon>
        <taxon>Eubacteriaceae</taxon>
        <taxon>Eubacterium</taxon>
    </lineage>
</organism>
<proteinExistence type="predicted"/>
<accession>A0A1H3C1J3</accession>
<feature type="compositionally biased region" description="Acidic residues" evidence="1">
    <location>
        <begin position="304"/>
        <end position="327"/>
    </location>
</feature>
<dbReference type="SUPFAM" id="SSF81324">
    <property type="entry name" value="Voltage-gated potassium channels"/>
    <property type="match status" value="1"/>
</dbReference>
<dbReference type="AlphaFoldDB" id="A0A1H3C1J3"/>
<evidence type="ECO:0000259" key="3">
    <source>
        <dbReference type="Pfam" id="PF07885"/>
    </source>
</evidence>
<dbReference type="STRING" id="1528.SAMN04488579_102282"/>
<dbReference type="OrthoDB" id="1777249at2"/>
<name>A0A1H3C1J3_EUBBA</name>
<feature type="transmembrane region" description="Helical" evidence="2">
    <location>
        <begin position="245"/>
        <end position="262"/>
    </location>
</feature>
<keyword evidence="2" id="KW-0472">Membrane</keyword>
<dbReference type="EMBL" id="FNOU01000002">
    <property type="protein sequence ID" value="SDX47504.1"/>
    <property type="molecule type" value="Genomic_DNA"/>
</dbReference>
<dbReference type="Gene3D" id="1.10.287.70">
    <property type="match status" value="1"/>
</dbReference>
<feature type="domain" description="Potassium channel" evidence="3">
    <location>
        <begin position="220"/>
        <end position="294"/>
    </location>
</feature>
<feature type="transmembrane region" description="Helical" evidence="2">
    <location>
        <begin position="159"/>
        <end position="181"/>
    </location>
</feature>
<feature type="transmembrane region" description="Helical" evidence="2">
    <location>
        <begin position="72"/>
        <end position="92"/>
    </location>
</feature>